<evidence type="ECO:0000313" key="9">
    <source>
        <dbReference type="Proteomes" id="UP001632038"/>
    </source>
</evidence>
<dbReference type="InterPro" id="IPR044670">
    <property type="entry name" value="SOFL"/>
</dbReference>
<keyword evidence="4" id="KW-0932">Cytokinin signaling pathway</keyword>
<feature type="compositionally biased region" description="Polar residues" evidence="7">
    <location>
        <begin position="1"/>
        <end position="17"/>
    </location>
</feature>
<feature type="compositionally biased region" description="Basic residues" evidence="7">
    <location>
        <begin position="202"/>
        <end position="216"/>
    </location>
</feature>
<evidence type="ECO:0000256" key="2">
    <source>
        <dbReference type="ARBA" id="ARBA00022490"/>
    </source>
</evidence>
<keyword evidence="9" id="KW-1185">Reference proteome</keyword>
<protein>
    <submittedName>
        <fullName evidence="8">Uncharacterized protein</fullName>
    </submittedName>
</protein>
<dbReference type="GO" id="GO:0009691">
    <property type="term" value="P:cytokinin biosynthetic process"/>
    <property type="evidence" value="ECO:0007669"/>
    <property type="project" value="UniProtKB-KW"/>
</dbReference>
<feature type="region of interest" description="Disordered" evidence="7">
    <location>
        <begin position="1"/>
        <end position="118"/>
    </location>
</feature>
<evidence type="ECO:0000256" key="1">
    <source>
        <dbReference type="ARBA" id="ARBA00004496"/>
    </source>
</evidence>
<comment type="caution">
    <text evidence="8">The sequence shown here is derived from an EMBL/GenBank/DDBJ whole genome shotgun (WGS) entry which is preliminary data.</text>
</comment>
<gene>
    <name evidence="8" type="ORF">CASFOL_004027</name>
</gene>
<keyword evidence="5" id="KW-0539">Nucleus</keyword>
<evidence type="ECO:0000256" key="5">
    <source>
        <dbReference type="ARBA" id="ARBA00023242"/>
    </source>
</evidence>
<comment type="subcellular location">
    <subcellularLocation>
        <location evidence="1">Cytoplasm</location>
    </subcellularLocation>
</comment>
<keyword evidence="2" id="KW-0963">Cytoplasm</keyword>
<evidence type="ECO:0000313" key="8">
    <source>
        <dbReference type="EMBL" id="KAL3654346.1"/>
    </source>
</evidence>
<evidence type="ECO:0000256" key="4">
    <source>
        <dbReference type="ARBA" id="ARBA00022864"/>
    </source>
</evidence>
<feature type="compositionally biased region" description="Basic and acidic residues" evidence="7">
    <location>
        <begin position="73"/>
        <end position="84"/>
    </location>
</feature>
<reference evidence="9" key="1">
    <citation type="journal article" date="2024" name="IScience">
        <title>Strigolactones Initiate the Formation of Haustorium-like Structures in Castilleja.</title>
        <authorList>
            <person name="Buerger M."/>
            <person name="Peterson D."/>
            <person name="Chory J."/>
        </authorList>
    </citation>
    <scope>NUCLEOTIDE SEQUENCE [LARGE SCALE GENOMIC DNA]</scope>
</reference>
<keyword evidence="3" id="KW-0203">Cytokinin biosynthesis</keyword>
<sequence length="216" mass="24713">MSTDECSSNESGWTTYIASPYNKYNDDEDEDDYSVYEQKVKQKDYRNVDDSDDSMASDASSGPSDHRHRQFIKQKEKKNNERKNAGKKQHQQQQEKIKAAKDRADSVGRSKKSKRHDISLSSISSDRFRISIDAEMEFIINVSKTNPSLITRSYTGWPFHNLSKDAKLNLSAVNAQAYGGNEQLRRTATAKPRRGTTVVAPSRRKRCHRRSSNKCQ</sequence>
<evidence type="ECO:0000256" key="3">
    <source>
        <dbReference type="ARBA" id="ARBA00022712"/>
    </source>
</evidence>
<dbReference type="PANTHER" id="PTHR33347:SF31">
    <property type="entry name" value="PROTEIN SOB FIVE-LIKE 1"/>
    <property type="match status" value="1"/>
</dbReference>
<dbReference type="AlphaFoldDB" id="A0ABD3EJI4"/>
<name>A0ABD3EJI4_9LAMI</name>
<evidence type="ECO:0000256" key="7">
    <source>
        <dbReference type="SAM" id="MobiDB-lite"/>
    </source>
</evidence>
<dbReference type="PANTHER" id="PTHR33347">
    <property type="entry name" value="OSJNBA0091C07.3 PROTEIN"/>
    <property type="match status" value="1"/>
</dbReference>
<feature type="region of interest" description="Disordered" evidence="7">
    <location>
        <begin position="187"/>
        <end position="216"/>
    </location>
</feature>
<dbReference type="GO" id="GO:0005737">
    <property type="term" value="C:cytoplasm"/>
    <property type="evidence" value="ECO:0007669"/>
    <property type="project" value="UniProtKB-SubCell"/>
</dbReference>
<feature type="compositionally biased region" description="Basic and acidic residues" evidence="7">
    <location>
        <begin position="38"/>
        <end position="49"/>
    </location>
</feature>
<feature type="compositionally biased region" description="Basic and acidic residues" evidence="7">
    <location>
        <begin position="93"/>
        <end position="108"/>
    </location>
</feature>
<accession>A0ABD3EJI4</accession>
<evidence type="ECO:0000256" key="6">
    <source>
        <dbReference type="ARBA" id="ARBA00024199"/>
    </source>
</evidence>
<proteinExistence type="inferred from homology"/>
<organism evidence="8 9">
    <name type="scientific">Castilleja foliolosa</name>
    <dbReference type="NCBI Taxonomy" id="1961234"/>
    <lineage>
        <taxon>Eukaryota</taxon>
        <taxon>Viridiplantae</taxon>
        <taxon>Streptophyta</taxon>
        <taxon>Embryophyta</taxon>
        <taxon>Tracheophyta</taxon>
        <taxon>Spermatophyta</taxon>
        <taxon>Magnoliopsida</taxon>
        <taxon>eudicotyledons</taxon>
        <taxon>Gunneridae</taxon>
        <taxon>Pentapetalae</taxon>
        <taxon>asterids</taxon>
        <taxon>lamiids</taxon>
        <taxon>Lamiales</taxon>
        <taxon>Orobanchaceae</taxon>
        <taxon>Pedicularideae</taxon>
        <taxon>Castillejinae</taxon>
        <taxon>Castilleja</taxon>
    </lineage>
</organism>
<dbReference type="GO" id="GO:0009736">
    <property type="term" value="P:cytokinin-activated signaling pathway"/>
    <property type="evidence" value="ECO:0007669"/>
    <property type="project" value="UniProtKB-KW"/>
</dbReference>
<dbReference type="EMBL" id="JAVIJP010000005">
    <property type="protein sequence ID" value="KAL3654346.1"/>
    <property type="molecule type" value="Genomic_DNA"/>
</dbReference>
<dbReference type="Proteomes" id="UP001632038">
    <property type="component" value="Unassembled WGS sequence"/>
</dbReference>
<comment type="similarity">
    <text evidence="6">Belongs to the SOFL plant protein family.</text>
</comment>